<evidence type="ECO:0000256" key="1">
    <source>
        <dbReference type="ARBA" id="ARBA00022842"/>
    </source>
</evidence>
<dbReference type="PANTHER" id="PTHR43777">
    <property type="entry name" value="MOLYBDENUM COFACTOR CYTIDYLYLTRANSFERASE"/>
    <property type="match status" value="1"/>
</dbReference>
<feature type="domain" description="MobA-like NTP transferase" evidence="2">
    <location>
        <begin position="10"/>
        <end position="168"/>
    </location>
</feature>
<dbReference type="EMBL" id="JAQIIO010000006">
    <property type="protein sequence ID" value="MDA5094916.1"/>
    <property type="molecule type" value="Genomic_DNA"/>
</dbReference>
<comment type="caution">
    <text evidence="3">The sequence shown here is derived from an EMBL/GenBank/DDBJ whole genome shotgun (WGS) entry which is preliminary data.</text>
</comment>
<dbReference type="Gene3D" id="3.90.550.10">
    <property type="entry name" value="Spore Coat Polysaccharide Biosynthesis Protein SpsA, Chain A"/>
    <property type="match status" value="1"/>
</dbReference>
<keyword evidence="4" id="KW-1185">Reference proteome</keyword>
<dbReference type="CDD" id="cd04182">
    <property type="entry name" value="GT_2_like_f"/>
    <property type="match status" value="1"/>
</dbReference>
<gene>
    <name evidence="3" type="ORF">O2N63_12550</name>
</gene>
<evidence type="ECO:0000313" key="3">
    <source>
        <dbReference type="EMBL" id="MDA5094916.1"/>
    </source>
</evidence>
<organism evidence="3 4">
    <name type="scientific">Aliiroseovarius salicola</name>
    <dbReference type="NCBI Taxonomy" id="3009082"/>
    <lineage>
        <taxon>Bacteria</taxon>
        <taxon>Pseudomonadati</taxon>
        <taxon>Pseudomonadota</taxon>
        <taxon>Alphaproteobacteria</taxon>
        <taxon>Rhodobacterales</taxon>
        <taxon>Paracoccaceae</taxon>
        <taxon>Aliiroseovarius</taxon>
    </lineage>
</organism>
<dbReference type="RefSeq" id="WP_271054623.1">
    <property type="nucleotide sequence ID" value="NZ_JAQIIO010000006.1"/>
</dbReference>
<name>A0ABT4W335_9RHOB</name>
<dbReference type="SUPFAM" id="SSF53448">
    <property type="entry name" value="Nucleotide-diphospho-sugar transferases"/>
    <property type="match status" value="1"/>
</dbReference>
<dbReference type="Pfam" id="PF12804">
    <property type="entry name" value="NTP_transf_3"/>
    <property type="match status" value="1"/>
</dbReference>
<dbReference type="Proteomes" id="UP001528040">
    <property type="component" value="Unassembled WGS sequence"/>
</dbReference>
<reference evidence="3 4" key="1">
    <citation type="submission" date="2023-01" db="EMBL/GenBank/DDBJ databases">
        <authorList>
            <person name="Yoon J.-W."/>
        </authorList>
    </citation>
    <scope>NUCLEOTIDE SEQUENCE [LARGE SCALE GENOMIC DNA]</scope>
    <source>
        <strain evidence="3 4">KMU-50</strain>
    </source>
</reference>
<sequence>MKGSPHLCILLLAAGQSKRMGGADKLMLSIGGQPLLADRIETALATGLDLTVVLPQKKNAPHRWALIPNGNLNALPCLTAYLGMGEALATGFKSIGNSYDGVLVLLADMPDLTTLDIQEVARNYQHGSVVRGASQDGSPGHPVLIPKRLFNGMTALRGDQGAKDLLLREDIIKVPLPEHHALTDLDTPTDWANYKKRFK</sequence>
<evidence type="ECO:0000259" key="2">
    <source>
        <dbReference type="Pfam" id="PF12804"/>
    </source>
</evidence>
<dbReference type="PANTHER" id="PTHR43777:SF1">
    <property type="entry name" value="MOLYBDENUM COFACTOR CYTIDYLYLTRANSFERASE"/>
    <property type="match status" value="1"/>
</dbReference>
<evidence type="ECO:0000313" key="4">
    <source>
        <dbReference type="Proteomes" id="UP001528040"/>
    </source>
</evidence>
<keyword evidence="1" id="KW-0460">Magnesium</keyword>
<accession>A0ABT4W335</accession>
<dbReference type="InterPro" id="IPR025877">
    <property type="entry name" value="MobA-like_NTP_Trfase"/>
</dbReference>
<protein>
    <submittedName>
        <fullName evidence="3">Nucleotidyltransferase family protein</fullName>
    </submittedName>
</protein>
<proteinExistence type="predicted"/>
<dbReference type="InterPro" id="IPR029044">
    <property type="entry name" value="Nucleotide-diphossugar_trans"/>
</dbReference>